<sequence>MNYITSRTLNFAKEYNPDCNNSEKFLLETSKDNKIIIKMIKDGKPIYLGSKYNVGRDIDNIVSQIKSMDDKSFIIIFGLGSGEYLEKLSEMLRGENMLLIIEPRLEIIKLFLENKNKNFIDNERIYLINVDSDIKDILNGFIDFEKLYNIVMAVYPSYDRCFFEEYSNIFGCVKTIKNNLIIEFNTTKAISNALFYSQVKNIPRIAESLPVNNFKNKFNGKSAIIVSAGPSLEKNIDYLYKIQKNFIIICGLRNLEGLLKKNIIPDFICLLDALDINYEFIKNCSDINIPIVFHESSSYKVIESYKGPKILFLHEASFSKAICKKVDSLYQGGSVAHVCTSFAAYLGCKNIIFIGQDLAYTDDKFHASSASFGDEEKKLDGRDYFFVDDVFGGKVKTDSVFDLFKQNLEQFIKMNSDINFINSTEGGANIIGTKVMLLKDSSSLYRNKNFDKSNKIGNMFASVKDVFNVRDIKENIQKNRDSLGDIKIYIEKNKKVIEDFSLYYIKNKKVKITKVMNKLDKLDKFIHKNVDEFVLINNLLSPIVLDVMYKKEFILNSNDTDNKKGIKISNKYKLLYSSMVKAIDVTIVLLDEVIFELN</sequence>
<organism evidence="2 3">
    <name type="scientific">Clostridium fermenticellae</name>
    <dbReference type="NCBI Taxonomy" id="2068654"/>
    <lineage>
        <taxon>Bacteria</taxon>
        <taxon>Bacillati</taxon>
        <taxon>Bacillota</taxon>
        <taxon>Clostridia</taxon>
        <taxon>Eubacteriales</taxon>
        <taxon>Clostridiaceae</taxon>
        <taxon>Clostridium</taxon>
    </lineage>
</organism>
<keyword evidence="3" id="KW-1185">Reference proteome</keyword>
<dbReference type="PANTHER" id="PTHR41786">
    <property type="entry name" value="MOTILITY ACCESSORY FACTOR MAF"/>
    <property type="match status" value="1"/>
</dbReference>
<protein>
    <submittedName>
        <fullName evidence="2">DUF115 domain-containing protein</fullName>
    </submittedName>
</protein>
<evidence type="ECO:0000313" key="3">
    <source>
        <dbReference type="Proteomes" id="UP000266301"/>
    </source>
</evidence>
<dbReference type="AlphaFoldDB" id="A0A386H569"/>
<gene>
    <name evidence="2" type="ORF">D4Z93_09265</name>
</gene>
<dbReference type="Proteomes" id="UP000266301">
    <property type="component" value="Chromosome"/>
</dbReference>
<dbReference type="InterPro" id="IPR002826">
    <property type="entry name" value="MptE-like"/>
</dbReference>
<accession>A0A386H569</accession>
<evidence type="ECO:0000313" key="2">
    <source>
        <dbReference type="EMBL" id="AYD40708.1"/>
    </source>
</evidence>
<dbReference type="RefSeq" id="WP_119972889.1">
    <property type="nucleotide sequence ID" value="NZ_CP032416.1"/>
</dbReference>
<reference evidence="2 3" key="1">
    <citation type="journal article" date="2019" name="Int. J. Syst. Evol. Microbiol.">
        <title>Clostridium fermenticellae sp. nov., isolated from the mud in a fermentation cellar for the production of the Chinese liquor, baijiu.</title>
        <authorList>
            <person name="Xu P.X."/>
            <person name="Chai L.J."/>
            <person name="Qiu T."/>
            <person name="Zhang X.J."/>
            <person name="Lu Z.M."/>
            <person name="Xiao C."/>
            <person name="Wang S.T."/>
            <person name="Shen C.H."/>
            <person name="Shi J.S."/>
            <person name="Xu Z.H."/>
        </authorList>
    </citation>
    <scope>NUCLEOTIDE SEQUENCE [LARGE SCALE GENOMIC DNA]</scope>
    <source>
        <strain evidence="2 3">JN500901</strain>
    </source>
</reference>
<evidence type="ECO:0000259" key="1">
    <source>
        <dbReference type="Pfam" id="PF01973"/>
    </source>
</evidence>
<proteinExistence type="predicted"/>
<dbReference type="Pfam" id="PF01973">
    <property type="entry name" value="MptE-like"/>
    <property type="match status" value="1"/>
</dbReference>
<dbReference type="OrthoDB" id="5291305at2"/>
<feature type="domain" description="6-hydroxymethylpterin diphosphokinase MptE-like" evidence="1">
    <location>
        <begin position="198"/>
        <end position="363"/>
    </location>
</feature>
<name>A0A386H569_9CLOT</name>
<dbReference type="EMBL" id="CP032416">
    <property type="protein sequence ID" value="AYD40708.1"/>
    <property type="molecule type" value="Genomic_DNA"/>
</dbReference>
<dbReference type="KEGG" id="cfer:D4Z93_09265"/>
<dbReference type="PANTHER" id="PTHR41786:SF1">
    <property type="entry name" value="6-HYDROXYMETHYLPTERIN DIPHOSPHOKINASE MPTE-LIKE DOMAIN-CONTAINING PROTEIN"/>
    <property type="match status" value="1"/>
</dbReference>